<sequence length="816" mass="91860">MNLVVEFKEKVLEPEKTLIRSYRTHDAVLLELRHHKLLVHPPIEYYVCDELLNIGLAPFIKTDDDEGFSLYSIALEGNSVNKSSSIPRCTTCKFVILNPTAVLVIDSVTGKILRALEASPDGTLSSIDVHDYNIYSKTVHPLRDSAVVLTKGDEVLKLTINNSNIAIENIRKCRDHVVGKGKFHTTLLCLEEDPYVITSSNVYGFDSLLDLGFDFRNSDNTVFTKDIDGYLINNIHFVEINSRCYIKRLDSKTHYDEWYTVERFRPLAFMNNSKIAGLFLDTNALALLEVSKRHTHAESIAKIDPNHLLEVQVDVENNTIVLTYSNYVYVFNVTDEPVFVRIRPEDDAYSALIAYDKLLVFCKKGIYVYEIDVSSRQIYAEKMLYMPKYLMRCTKLVKDKLFCIDKLGRIIVAQLDELTSSIIPTVRPLRDSLGVSIYVNDLTSWYTTMPVYENRVTRIMSHHHVLSLGAENYLDQLVLFRYRGFSTNRFVNRKVTVNELERLRDIHIVILGSKIMPIIPNPSLLPYKNVYVACVNGTDIVNASSHHSLPYSDTRSPENPKTCKDLRLFLVGIKDFIEWGLSIDKSKIVSTNNTVLTINGSKICLVNKTSNTLSTLGPTILMAICSNGIVKGSEHCLDLNSCKRLLKILLELSNFKTVLPLPIENIVNMKRTSIDNADTVSLTYMQGTPQILMPRKCVDVAQAIISIDKLRPLISLVVRNRCKNVGATIIAGTNVVFLGPDKVVNISTPLDVDEIISDQGFRITIFESTGTAETFVIPTSLSQIMLMAVSIALKIAKIMGARNNVVKAISDIHQGF</sequence>
<organism evidence="1">
    <name type="scientific">Ignisphaera aggregans</name>
    <dbReference type="NCBI Taxonomy" id="334771"/>
    <lineage>
        <taxon>Archaea</taxon>
        <taxon>Thermoproteota</taxon>
        <taxon>Thermoprotei</taxon>
        <taxon>Desulfurococcales</taxon>
        <taxon>Desulfurococcaceae</taxon>
        <taxon>Ignisphaera</taxon>
    </lineage>
</organism>
<reference evidence="1" key="1">
    <citation type="journal article" date="2020" name="mSystems">
        <title>Genome- and Community-Level Interaction Insights into Carbon Utilization and Element Cycling Functions of Hydrothermarchaeota in Hydrothermal Sediment.</title>
        <authorList>
            <person name="Zhou Z."/>
            <person name="Liu Y."/>
            <person name="Xu W."/>
            <person name="Pan J."/>
            <person name="Luo Z.H."/>
            <person name="Li M."/>
        </authorList>
    </citation>
    <scope>NUCLEOTIDE SEQUENCE [LARGE SCALE GENOMIC DNA]</scope>
    <source>
        <strain evidence="1">SpSt-16</strain>
    </source>
</reference>
<protein>
    <submittedName>
        <fullName evidence="1">Uncharacterized protein</fullName>
    </submittedName>
</protein>
<evidence type="ECO:0000313" key="1">
    <source>
        <dbReference type="EMBL" id="HEW52776.1"/>
    </source>
</evidence>
<dbReference type="EMBL" id="DSGT01000003">
    <property type="protein sequence ID" value="HEW52776.1"/>
    <property type="molecule type" value="Genomic_DNA"/>
</dbReference>
<proteinExistence type="predicted"/>
<gene>
    <name evidence="1" type="ORF">ENO77_01165</name>
</gene>
<comment type="caution">
    <text evidence="1">The sequence shown here is derived from an EMBL/GenBank/DDBJ whole genome shotgun (WGS) entry which is preliminary data.</text>
</comment>
<name>A0A7C2ZBU5_9CREN</name>
<accession>A0A7C2ZBU5</accession>
<dbReference type="AlphaFoldDB" id="A0A7C2ZBU5"/>